<evidence type="ECO:0000256" key="4">
    <source>
        <dbReference type="ARBA" id="ARBA00022723"/>
    </source>
</evidence>
<keyword evidence="4" id="KW-0479">Metal-binding</keyword>
<evidence type="ECO:0000256" key="6">
    <source>
        <dbReference type="ARBA" id="ARBA00022994"/>
    </source>
</evidence>
<keyword evidence="3 8" id="KW-0808">Transferase</keyword>
<keyword evidence="5" id="KW-0862">Zinc</keyword>
<dbReference type="Gene3D" id="3.20.20.210">
    <property type="match status" value="1"/>
</dbReference>
<gene>
    <name evidence="8" type="ORF">ENS19_01085</name>
</gene>
<dbReference type="InterPro" id="IPR038071">
    <property type="entry name" value="UROD/MetE-like_sf"/>
</dbReference>
<dbReference type="PANTHER" id="PTHR47099:SF1">
    <property type="entry name" value="METHYLCOBAMIDE:COM METHYLTRANSFERASE MTBA"/>
    <property type="match status" value="1"/>
</dbReference>
<dbReference type="GO" id="GO:0046872">
    <property type="term" value="F:metal ion binding"/>
    <property type="evidence" value="ECO:0007669"/>
    <property type="project" value="UniProtKB-KW"/>
</dbReference>
<evidence type="ECO:0000256" key="5">
    <source>
        <dbReference type="ARBA" id="ARBA00022833"/>
    </source>
</evidence>
<comment type="caution">
    <text evidence="8">The sequence shown here is derived from an EMBL/GenBank/DDBJ whole genome shotgun (WGS) entry which is preliminary data.</text>
</comment>
<protein>
    <submittedName>
        <fullName evidence="8">MtaA/CmuA family methyltransferase</fullName>
        <ecNumber evidence="8">2.1.1.-</ecNumber>
    </submittedName>
</protein>
<dbReference type="GO" id="GO:0004853">
    <property type="term" value="F:uroporphyrinogen decarboxylase activity"/>
    <property type="evidence" value="ECO:0007669"/>
    <property type="project" value="InterPro"/>
</dbReference>
<dbReference type="AlphaFoldDB" id="A0A7C3J1N5"/>
<keyword evidence="6" id="KW-0484">Methanogenesis</keyword>
<dbReference type="GO" id="GO:0006779">
    <property type="term" value="P:porphyrin-containing compound biosynthetic process"/>
    <property type="evidence" value="ECO:0007669"/>
    <property type="project" value="InterPro"/>
</dbReference>
<keyword evidence="2 8" id="KW-0489">Methyltransferase</keyword>
<accession>A0A7C3J1N5</accession>
<feature type="domain" description="Uroporphyrinogen decarboxylase (URO-D)" evidence="7">
    <location>
        <begin position="5"/>
        <end position="328"/>
    </location>
</feature>
<dbReference type="EC" id="2.1.1.-" evidence="8"/>
<dbReference type="InterPro" id="IPR000257">
    <property type="entry name" value="Uroporphyrinogen_deCOase"/>
</dbReference>
<name>A0A7C3J1N5_9CREN</name>
<dbReference type="EMBL" id="DSTX01000001">
    <property type="protein sequence ID" value="HFK19855.1"/>
    <property type="molecule type" value="Genomic_DNA"/>
</dbReference>
<dbReference type="InterPro" id="IPR006360">
    <property type="entry name" value="Mtase_MtaA_CmuA"/>
</dbReference>
<proteinExistence type="predicted"/>
<dbReference type="NCBIfam" id="NF004889">
    <property type="entry name" value="PRK06252.1"/>
    <property type="match status" value="1"/>
</dbReference>
<dbReference type="GO" id="GO:0008168">
    <property type="term" value="F:methyltransferase activity"/>
    <property type="evidence" value="ECO:0007669"/>
    <property type="project" value="UniProtKB-KW"/>
</dbReference>
<evidence type="ECO:0000256" key="3">
    <source>
        <dbReference type="ARBA" id="ARBA00022679"/>
    </source>
</evidence>
<dbReference type="InterPro" id="IPR052024">
    <property type="entry name" value="Methanogen_methyltrans"/>
</dbReference>
<comment type="cofactor">
    <cofactor evidence="1">
        <name>Zn(2+)</name>
        <dbReference type="ChEBI" id="CHEBI:29105"/>
    </cofactor>
</comment>
<dbReference type="SUPFAM" id="SSF51726">
    <property type="entry name" value="UROD/MetE-like"/>
    <property type="match status" value="1"/>
</dbReference>
<dbReference type="Pfam" id="PF01208">
    <property type="entry name" value="URO-D"/>
    <property type="match status" value="1"/>
</dbReference>
<evidence type="ECO:0000259" key="7">
    <source>
        <dbReference type="Pfam" id="PF01208"/>
    </source>
</evidence>
<evidence type="ECO:0000256" key="1">
    <source>
        <dbReference type="ARBA" id="ARBA00001947"/>
    </source>
</evidence>
<dbReference type="GO" id="GO:0006730">
    <property type="term" value="P:one-carbon metabolic process"/>
    <property type="evidence" value="ECO:0007669"/>
    <property type="project" value="InterPro"/>
</dbReference>
<sequence length="332" mass="36269">MNEINRLLNAINLKEVDRKPVVSVTQTGTCELMKLSNSWWPDAHNDPLKMASLAMAAYFVGGFENVRIPFGLHNEAAALGCKVNYYEGSCDRTPVVEALENKNMLKNADPSSSITTRVIIDAAHRIKERAPDVPLVVGVLAPFSITGHIYGVAKLMKMLIKAPNEIYMTMDLASDFLIKYINEIEKVGADVITLVEPTATGENIGPVLFEKYALPYIEKIVKKCKLPCVLHICGNSTCILSLMVRSGVKGISIDHKVDIKTAKNIIAGKTSLIGNVNPVDILIKKPKDIADITLRVIEQGIDLVAPGCGLAPRTPTVNIQALTKTVKNHFNK</sequence>
<evidence type="ECO:0000256" key="2">
    <source>
        <dbReference type="ARBA" id="ARBA00022603"/>
    </source>
</evidence>
<dbReference type="NCBIfam" id="TIGR01463">
    <property type="entry name" value="mtaA_cmuA"/>
    <property type="match status" value="1"/>
</dbReference>
<dbReference type="GO" id="GO:0015948">
    <property type="term" value="P:methanogenesis"/>
    <property type="evidence" value="ECO:0007669"/>
    <property type="project" value="UniProtKB-KW"/>
</dbReference>
<evidence type="ECO:0000313" key="8">
    <source>
        <dbReference type="EMBL" id="HFK19855.1"/>
    </source>
</evidence>
<dbReference type="GO" id="GO:0032259">
    <property type="term" value="P:methylation"/>
    <property type="evidence" value="ECO:0007669"/>
    <property type="project" value="UniProtKB-KW"/>
</dbReference>
<reference evidence="8" key="1">
    <citation type="journal article" date="2020" name="mSystems">
        <title>Genome- and Community-Level Interaction Insights into Carbon Utilization and Element Cycling Functions of Hydrothermarchaeota in Hydrothermal Sediment.</title>
        <authorList>
            <person name="Zhou Z."/>
            <person name="Liu Y."/>
            <person name="Xu W."/>
            <person name="Pan J."/>
            <person name="Luo Z.H."/>
            <person name="Li M."/>
        </authorList>
    </citation>
    <scope>NUCLEOTIDE SEQUENCE [LARGE SCALE GENOMIC DNA]</scope>
    <source>
        <strain evidence="8">SpSt-468</strain>
    </source>
</reference>
<dbReference type="PANTHER" id="PTHR47099">
    <property type="entry name" value="METHYLCOBAMIDE:COM METHYLTRANSFERASE MTBA"/>
    <property type="match status" value="1"/>
</dbReference>
<organism evidence="8">
    <name type="scientific">Candidatus Methanomethylicus mesodigestus</name>
    <dbReference type="NCBI Taxonomy" id="1867258"/>
    <lineage>
        <taxon>Archaea</taxon>
        <taxon>Thermoproteota</taxon>
        <taxon>Methanosuratincolia</taxon>
        <taxon>Candidatus Methanomethylicales</taxon>
        <taxon>Candidatus Methanomethylicaceae</taxon>
        <taxon>Candidatus Methanomethylicus</taxon>
    </lineage>
</organism>